<keyword evidence="4" id="KW-1185">Reference proteome</keyword>
<dbReference type="GO" id="GO:0051607">
    <property type="term" value="P:defense response to virus"/>
    <property type="evidence" value="ECO:0007669"/>
    <property type="project" value="UniProtKB-KW"/>
</dbReference>
<evidence type="ECO:0000313" key="4">
    <source>
        <dbReference type="Proteomes" id="UP000005540"/>
    </source>
</evidence>
<dbReference type="RefSeq" id="WP_007548213.1">
    <property type="nucleotide sequence ID" value="NZ_ABZS01000219.1"/>
</dbReference>
<dbReference type="NCBIfam" id="TIGR01877">
    <property type="entry name" value="cas_cas6"/>
    <property type="match status" value="1"/>
</dbReference>
<reference evidence="3 4" key="1">
    <citation type="submission" date="2009-04" db="EMBL/GenBank/DDBJ databases">
        <authorList>
            <person name="Reysenbach A.-L."/>
            <person name="Heidelberg J.F."/>
            <person name="Nelson W.C."/>
        </authorList>
    </citation>
    <scope>NUCLEOTIDE SEQUENCE [LARGE SCALE GENOMIC DNA]</scope>
    <source>
        <strain evidence="3 4">SS-5</strain>
    </source>
</reference>
<gene>
    <name evidence="3" type="primary">cas_3</name>
    <name evidence="3" type="ORF">SULYE_1688</name>
</gene>
<evidence type="ECO:0000259" key="2">
    <source>
        <dbReference type="Pfam" id="PF01881"/>
    </source>
</evidence>
<feature type="domain" description="CRISPR associated protein Cas6 C-terminal" evidence="2">
    <location>
        <begin position="128"/>
        <end position="251"/>
    </location>
</feature>
<dbReference type="OrthoDB" id="45555at2"/>
<comment type="caution">
    <text evidence="3">The sequence shown here is derived from an EMBL/GenBank/DDBJ whole genome shotgun (WGS) entry which is preliminary data.</text>
</comment>
<dbReference type="InterPro" id="IPR045747">
    <property type="entry name" value="CRISPR-assoc_prot_Cas6_N_sf"/>
</dbReference>
<dbReference type="AlphaFoldDB" id="C4FM84"/>
<dbReference type="InterPro" id="IPR010156">
    <property type="entry name" value="CRISPR-assoc_prot_Cas6"/>
</dbReference>
<dbReference type="Proteomes" id="UP000005540">
    <property type="component" value="Unassembled WGS sequence"/>
</dbReference>
<dbReference type="Pfam" id="PF01881">
    <property type="entry name" value="Cas_Cas6_C"/>
    <property type="match status" value="1"/>
</dbReference>
<keyword evidence="1" id="KW-0051">Antiviral defense</keyword>
<dbReference type="EMBL" id="ABZS01000219">
    <property type="protein sequence ID" value="EEP59814.1"/>
    <property type="molecule type" value="Genomic_DNA"/>
</dbReference>
<name>C4FM84_9AQUI</name>
<dbReference type="PANTHER" id="PTHR36984">
    <property type="entry name" value="CRISPR-ASSOCIATED ENDORIBONUCLEASE CAS6 1"/>
    <property type="match status" value="1"/>
</dbReference>
<evidence type="ECO:0000313" key="3">
    <source>
        <dbReference type="EMBL" id="EEP59814.1"/>
    </source>
</evidence>
<dbReference type="CDD" id="cd21140">
    <property type="entry name" value="Cas6_I-like"/>
    <property type="match status" value="1"/>
</dbReference>
<dbReference type="Gene3D" id="3.30.70.1890">
    <property type="match status" value="1"/>
</dbReference>
<evidence type="ECO:0000256" key="1">
    <source>
        <dbReference type="ARBA" id="ARBA00023118"/>
    </source>
</evidence>
<accession>C4FM84</accession>
<sequence length="252" mass="29677">MRVKIPITTEKVPIVFRQRVLAFIKEALAQADKDYKESMYSVRMPKAYTFNLAFDRTNPKEEEISLDEKFKIKDKVFYQDRPVFLYISSNDYQFLINLFNGMKKIKIFDFNKFDNIYWQVGKPVILREKIIFDNEVTFKTNAPFIVETKDDRPVVFSDENFQTELNNVMERIFRKLDNRGLKQPLEFHPINMKKEVVKHTLRGFREKTGKPIMYITGNSGIFKLKGHPEDLQTIYQIGLGNRTGQGFGMVST</sequence>
<protein>
    <submittedName>
        <fullName evidence="3">Crispr-associated protein Cas6</fullName>
    </submittedName>
</protein>
<proteinExistence type="predicted"/>
<organism evidence="3 4">
    <name type="scientific">Sulfurihydrogenibium yellowstonense SS-5</name>
    <dbReference type="NCBI Taxonomy" id="432331"/>
    <lineage>
        <taxon>Bacteria</taxon>
        <taxon>Pseudomonadati</taxon>
        <taxon>Aquificota</taxon>
        <taxon>Aquificia</taxon>
        <taxon>Aquificales</taxon>
        <taxon>Hydrogenothermaceae</taxon>
        <taxon>Sulfurihydrogenibium</taxon>
    </lineage>
</organism>
<dbReference type="Gene3D" id="3.30.70.1900">
    <property type="match status" value="1"/>
</dbReference>
<dbReference type="GO" id="GO:0016788">
    <property type="term" value="F:hydrolase activity, acting on ester bonds"/>
    <property type="evidence" value="ECO:0007669"/>
    <property type="project" value="InterPro"/>
</dbReference>
<dbReference type="PANTHER" id="PTHR36984:SF3">
    <property type="entry name" value="CRISPR-ASSOCIATED ENDORIBONUCLEASE CAS6"/>
    <property type="match status" value="1"/>
</dbReference>
<dbReference type="InterPro" id="IPR049435">
    <property type="entry name" value="Cas_Cas6_C"/>
</dbReference>